<evidence type="ECO:0000256" key="2">
    <source>
        <dbReference type="ARBA" id="ARBA00023239"/>
    </source>
</evidence>
<dbReference type="InterPro" id="IPR007085">
    <property type="entry name" value="DNA/pantothenate-metab_flavo_C"/>
</dbReference>
<dbReference type="PANTHER" id="PTHR14359:SF6">
    <property type="entry name" value="PHOSPHOPANTOTHENOYLCYSTEINE DECARBOXYLASE"/>
    <property type="match status" value="1"/>
</dbReference>
<dbReference type="Gene3D" id="3.40.50.10300">
    <property type="entry name" value="CoaB-like"/>
    <property type="match status" value="1"/>
</dbReference>
<evidence type="ECO:0000313" key="8">
    <source>
        <dbReference type="Proteomes" id="UP000612680"/>
    </source>
</evidence>
<dbReference type="RefSeq" id="WP_204664044.1">
    <property type="nucleotide sequence ID" value="NZ_CP056775.1"/>
</dbReference>
<dbReference type="InterPro" id="IPR035929">
    <property type="entry name" value="CoaB-like_sf"/>
</dbReference>
<dbReference type="Pfam" id="PF02441">
    <property type="entry name" value="Flavoprotein"/>
    <property type="match status" value="1"/>
</dbReference>
<feature type="domain" description="Flavoprotein" evidence="5">
    <location>
        <begin position="6"/>
        <end position="175"/>
    </location>
</feature>
<feature type="binding site" evidence="3">
    <location>
        <position position="279"/>
    </location>
    <ligand>
        <name>CTP</name>
        <dbReference type="ChEBI" id="CHEBI:37563"/>
    </ligand>
</feature>
<comment type="cofactor">
    <cofactor evidence="3">
        <name>Mg(2+)</name>
        <dbReference type="ChEBI" id="CHEBI:18420"/>
    </cofactor>
</comment>
<dbReference type="Gene3D" id="3.40.50.1950">
    <property type="entry name" value="Flavin prenyltransferase-like"/>
    <property type="match status" value="1"/>
</dbReference>
<keyword evidence="3 4" id="KW-0285">Flavoprotein</keyword>
<proteinExistence type="inferred from homology"/>
<accession>A0ABX7I6I8</accession>
<comment type="similarity">
    <text evidence="3 4">In the C-terminal section; belongs to the PPC synthetase family.</text>
</comment>
<dbReference type="GO" id="GO:0004633">
    <property type="term" value="F:phosphopantothenoylcysteine decarboxylase activity"/>
    <property type="evidence" value="ECO:0007669"/>
    <property type="project" value="UniProtKB-EC"/>
</dbReference>
<dbReference type="NCBIfam" id="TIGR00521">
    <property type="entry name" value="coaBC_dfp"/>
    <property type="match status" value="1"/>
</dbReference>
<evidence type="ECO:0000256" key="1">
    <source>
        <dbReference type="ARBA" id="ARBA00022793"/>
    </source>
</evidence>
<dbReference type="EC" id="6.3.2.5" evidence="3"/>
<feature type="region of interest" description="Phosphopantothenate--cysteine ligase" evidence="3">
    <location>
        <begin position="190"/>
        <end position="401"/>
    </location>
</feature>
<keyword evidence="8" id="KW-1185">Reference proteome</keyword>
<dbReference type="InterPro" id="IPR036551">
    <property type="entry name" value="Flavin_trans-like"/>
</dbReference>
<dbReference type="SUPFAM" id="SSF102645">
    <property type="entry name" value="CoaB-like"/>
    <property type="match status" value="1"/>
</dbReference>
<dbReference type="GO" id="GO:0004632">
    <property type="term" value="F:phosphopantothenate--cysteine ligase activity"/>
    <property type="evidence" value="ECO:0007669"/>
    <property type="project" value="UniProtKB-EC"/>
</dbReference>
<comment type="similarity">
    <text evidence="3 4">In the N-terminal section; belongs to the HFCD (homo-oligomeric flavin containing Cys decarboxylase) superfamily.</text>
</comment>
<dbReference type="InterPro" id="IPR003382">
    <property type="entry name" value="Flavoprotein"/>
</dbReference>
<organism evidence="7 8">
    <name type="scientific">Dyadobacter sandarakinus</name>
    <dbReference type="NCBI Taxonomy" id="2747268"/>
    <lineage>
        <taxon>Bacteria</taxon>
        <taxon>Pseudomonadati</taxon>
        <taxon>Bacteroidota</taxon>
        <taxon>Cytophagia</taxon>
        <taxon>Cytophagales</taxon>
        <taxon>Spirosomataceae</taxon>
        <taxon>Dyadobacter</taxon>
    </lineage>
</organism>
<keyword evidence="3" id="KW-0511">Multifunctional enzyme</keyword>
<comment type="pathway">
    <text evidence="3 4">Cofactor biosynthesis; coenzyme A biosynthesis; CoA from (R)-pantothenate: step 2/5.</text>
</comment>
<comment type="cofactor">
    <cofactor evidence="3">
        <name>FMN</name>
        <dbReference type="ChEBI" id="CHEBI:58210"/>
    </cofactor>
    <text evidence="3">Binds 1 FMN per subunit.</text>
</comment>
<keyword evidence="3 4" id="KW-0288">FMN</keyword>
<sequence length="401" mass="43260">MNLQGKKILLGVCGSIAAYKAALVVRLLVKAHAEVKVIMTEAAKDFITPLTLSVLSKNPVSSQFANEDGTWNNHVELGFWADVMVIAPATAKALSRCATGHCDDLLTAVYLSARCPVFFAPAMDLDMYQHPSTRQNIANLLSFGNYLIHPGAGELASGLSGEGRLAEPESIVSQLNAFFSRQTVAAGKRVLITAGPTVEALDPVRFISNRSSGKMGYAIADAFAAAGAQVTVISGPTAVKASMENVNVVNVNSADEMLDAAQGHFDQSDLVIFAAAVADYKPAHRAVQKIKKSEEMMSLELTRTPDIAATLGKQKKQGQLIIGFALETENELEHARRKLTAKNFDYVILNSLNDPGAGFIHDTNKITVIDRNENVRHFSLKPKDEVALDILNIVLEKWSEA</sequence>
<evidence type="ECO:0000259" key="6">
    <source>
        <dbReference type="Pfam" id="PF04127"/>
    </source>
</evidence>
<comment type="caution">
    <text evidence="3">Lacks conserved residue(s) required for the propagation of feature annotation.</text>
</comment>
<dbReference type="HAMAP" id="MF_02225">
    <property type="entry name" value="CoaBC"/>
    <property type="match status" value="1"/>
</dbReference>
<comment type="function">
    <text evidence="3">Catalyzes two sequential steps in the biosynthesis of coenzyme A. In the first step cysteine is conjugated to 4'-phosphopantothenate to form 4-phosphopantothenoylcysteine. In the second step the latter compound is decarboxylated to form 4'-phosphopantotheine.</text>
</comment>
<dbReference type="PANTHER" id="PTHR14359">
    <property type="entry name" value="HOMO-OLIGOMERIC FLAVIN CONTAINING CYS DECARBOXYLASE FAMILY"/>
    <property type="match status" value="1"/>
</dbReference>
<keyword evidence="3" id="KW-0479">Metal-binding</keyword>
<evidence type="ECO:0000256" key="4">
    <source>
        <dbReference type="RuleBase" id="RU364078"/>
    </source>
</evidence>
<evidence type="ECO:0000256" key="3">
    <source>
        <dbReference type="HAMAP-Rule" id="MF_02225"/>
    </source>
</evidence>
<dbReference type="EC" id="4.1.1.36" evidence="3"/>
<protein>
    <recommendedName>
        <fullName evidence="3">Coenzyme A biosynthesis bifunctional protein CoaBC</fullName>
    </recommendedName>
    <alternativeName>
        <fullName evidence="3">DNA/pantothenate metabolism flavoprotein</fullName>
    </alternativeName>
    <alternativeName>
        <fullName evidence="3">Phosphopantothenoylcysteine synthetase/decarboxylase</fullName>
        <shortName evidence="3">PPCS-PPCDC</shortName>
    </alternativeName>
    <domain>
        <recommendedName>
            <fullName evidence="3">Phosphopantothenoylcysteine decarboxylase</fullName>
            <shortName evidence="3">PPC decarboxylase</shortName>
            <shortName evidence="3">PPC-DC</shortName>
            <ecNumber evidence="3">4.1.1.36</ecNumber>
        </recommendedName>
        <alternativeName>
            <fullName evidence="3">CoaC</fullName>
        </alternativeName>
    </domain>
    <domain>
        <recommendedName>
            <fullName evidence="3">Phosphopantothenate--cysteine ligase</fullName>
            <ecNumber evidence="3">6.3.2.5</ecNumber>
        </recommendedName>
        <alternativeName>
            <fullName evidence="3">CoaB</fullName>
        </alternativeName>
        <alternativeName>
            <fullName evidence="3">Phosphopantothenoylcysteine synthetase</fullName>
            <shortName evidence="3">PPC synthetase</shortName>
            <shortName evidence="3">PPC-S</shortName>
        </alternativeName>
    </domain>
</protein>
<feature type="domain" description="DNA/pantothenate metabolism flavoprotein C-terminal" evidence="6">
    <location>
        <begin position="186"/>
        <end position="395"/>
    </location>
</feature>
<keyword evidence="1 3" id="KW-0210">Decarboxylase</keyword>
<feature type="binding site" evidence="3">
    <location>
        <position position="289"/>
    </location>
    <ligand>
        <name>CTP</name>
        <dbReference type="ChEBI" id="CHEBI:37563"/>
    </ligand>
</feature>
<feature type="binding site" evidence="3">
    <location>
        <position position="338"/>
    </location>
    <ligand>
        <name>CTP</name>
        <dbReference type="ChEBI" id="CHEBI:37563"/>
    </ligand>
</feature>
<comment type="catalytic activity">
    <reaction evidence="3 4">
        <text>(R)-4'-phosphopantothenate + L-cysteine + CTP = N-[(R)-4-phosphopantothenoyl]-L-cysteine + CMP + diphosphate + H(+)</text>
        <dbReference type="Rhea" id="RHEA:19397"/>
        <dbReference type="ChEBI" id="CHEBI:10986"/>
        <dbReference type="ChEBI" id="CHEBI:15378"/>
        <dbReference type="ChEBI" id="CHEBI:33019"/>
        <dbReference type="ChEBI" id="CHEBI:35235"/>
        <dbReference type="ChEBI" id="CHEBI:37563"/>
        <dbReference type="ChEBI" id="CHEBI:59458"/>
        <dbReference type="ChEBI" id="CHEBI:60377"/>
        <dbReference type="EC" id="6.3.2.5"/>
    </reaction>
</comment>
<keyword evidence="3" id="KW-0460">Magnesium</keyword>
<evidence type="ECO:0000313" key="7">
    <source>
        <dbReference type="EMBL" id="QRR01565.1"/>
    </source>
</evidence>
<dbReference type="Proteomes" id="UP000612680">
    <property type="component" value="Chromosome"/>
</dbReference>
<dbReference type="EMBL" id="CP056775">
    <property type="protein sequence ID" value="QRR01565.1"/>
    <property type="molecule type" value="Genomic_DNA"/>
</dbReference>
<dbReference type="Pfam" id="PF04127">
    <property type="entry name" value="DFP"/>
    <property type="match status" value="1"/>
</dbReference>
<feature type="binding site" evidence="3">
    <location>
        <position position="342"/>
    </location>
    <ligand>
        <name>CTP</name>
        <dbReference type="ChEBI" id="CHEBI:37563"/>
    </ligand>
</feature>
<comment type="pathway">
    <text evidence="3 4">Cofactor biosynthesis; coenzyme A biosynthesis; CoA from (R)-pantothenate: step 3/5.</text>
</comment>
<comment type="function">
    <text evidence="4">Catalyzes two steps in the biosynthesis of coenzyme A. In the first step cysteine is conjugated to 4'-phosphopantothenate to form 4-phosphopantothenoylcysteine, in the latter compound is decarboxylated to form 4'-phosphopantotheine.</text>
</comment>
<dbReference type="InterPro" id="IPR005252">
    <property type="entry name" value="CoaBC"/>
</dbReference>
<name>A0ABX7I6I8_9BACT</name>
<gene>
    <name evidence="3 7" type="primary">coaBC</name>
    <name evidence="7" type="ORF">HWI92_11935</name>
</gene>
<keyword evidence="2 3" id="KW-0456">Lyase</keyword>
<comment type="catalytic activity">
    <reaction evidence="3 4">
        <text>N-[(R)-4-phosphopantothenoyl]-L-cysteine + H(+) = (R)-4'-phosphopantetheine + CO2</text>
        <dbReference type="Rhea" id="RHEA:16793"/>
        <dbReference type="ChEBI" id="CHEBI:15378"/>
        <dbReference type="ChEBI" id="CHEBI:16526"/>
        <dbReference type="ChEBI" id="CHEBI:59458"/>
        <dbReference type="ChEBI" id="CHEBI:61723"/>
        <dbReference type="EC" id="4.1.1.36"/>
    </reaction>
</comment>
<dbReference type="SUPFAM" id="SSF52507">
    <property type="entry name" value="Homo-oligomeric flavin-containing Cys decarboxylases, HFCD"/>
    <property type="match status" value="1"/>
</dbReference>
<keyword evidence="3 4" id="KW-0436">Ligase</keyword>
<evidence type="ECO:0000259" key="5">
    <source>
        <dbReference type="Pfam" id="PF02441"/>
    </source>
</evidence>
<reference evidence="7 8" key="1">
    <citation type="submission" date="2020-06" db="EMBL/GenBank/DDBJ databases">
        <title>Dyadobacter sandarakinus sp. nov., isolated from the soil of the Arctic Yellow River Station.</title>
        <authorList>
            <person name="Zhang Y."/>
            <person name="Peng F."/>
        </authorList>
    </citation>
    <scope>NUCLEOTIDE SEQUENCE [LARGE SCALE GENOMIC DNA]</scope>
    <source>
        <strain evidence="7 8">Q3-56</strain>
    </source>
</reference>
<feature type="binding site" evidence="3">
    <location>
        <position position="324"/>
    </location>
    <ligand>
        <name>CTP</name>
        <dbReference type="ChEBI" id="CHEBI:37563"/>
    </ligand>
</feature>
<feature type="region of interest" description="Phosphopantothenoylcysteine decarboxylase" evidence="3">
    <location>
        <begin position="1"/>
        <end position="189"/>
    </location>
</feature>